<protein>
    <submittedName>
        <fullName evidence="1">Uncharacterized protein</fullName>
    </submittedName>
</protein>
<dbReference type="Proteomes" id="UP000199651">
    <property type="component" value="Unassembled WGS sequence"/>
</dbReference>
<organism evidence="1 2">
    <name type="scientific">Actinokineospora alba</name>
    <dbReference type="NCBI Taxonomy" id="504798"/>
    <lineage>
        <taxon>Bacteria</taxon>
        <taxon>Bacillati</taxon>
        <taxon>Actinomycetota</taxon>
        <taxon>Actinomycetes</taxon>
        <taxon>Pseudonocardiales</taxon>
        <taxon>Pseudonocardiaceae</taxon>
        <taxon>Actinokineospora</taxon>
    </lineage>
</organism>
<evidence type="ECO:0000313" key="1">
    <source>
        <dbReference type="EMBL" id="SDP75530.1"/>
    </source>
</evidence>
<accession>A0A1H0VAS1</accession>
<dbReference type="STRING" id="504798.SAMN05421871_101899"/>
<evidence type="ECO:0000313" key="2">
    <source>
        <dbReference type="Proteomes" id="UP000199651"/>
    </source>
</evidence>
<keyword evidence="2" id="KW-1185">Reference proteome</keyword>
<dbReference type="RefSeq" id="WP_133794196.1">
    <property type="nucleotide sequence ID" value="NZ_FNDV01000001.1"/>
</dbReference>
<dbReference type="AlphaFoldDB" id="A0A1H0VAS1"/>
<sequence>MSEHTAGTIDVDDIERRLSFVMRSIDVALALRDRARFHRACALRRDLLTLRAKAVNESGQGSMLDETRQEPR</sequence>
<dbReference type="EMBL" id="FNJB01000013">
    <property type="protein sequence ID" value="SDP75530.1"/>
    <property type="molecule type" value="Genomic_DNA"/>
</dbReference>
<gene>
    <name evidence="1" type="ORF">SAMN05192558_113145</name>
</gene>
<name>A0A1H0VAS1_9PSEU</name>
<reference evidence="2" key="1">
    <citation type="submission" date="2016-10" db="EMBL/GenBank/DDBJ databases">
        <authorList>
            <person name="Varghese N."/>
            <person name="Submissions S."/>
        </authorList>
    </citation>
    <scope>NUCLEOTIDE SEQUENCE [LARGE SCALE GENOMIC DNA]</scope>
    <source>
        <strain evidence="2">IBRC-M 10655</strain>
    </source>
</reference>
<proteinExistence type="predicted"/>